<dbReference type="InterPro" id="IPR006016">
    <property type="entry name" value="UspA"/>
</dbReference>
<reference evidence="3 4" key="1">
    <citation type="submission" date="2021-03" db="EMBL/GenBank/DDBJ databases">
        <title>Sequencing the genomes of 1000 actinobacteria strains.</title>
        <authorList>
            <person name="Klenk H.-P."/>
        </authorList>
    </citation>
    <scope>NUCLEOTIDE SEQUENCE [LARGE SCALE GENOMIC DNA]</scope>
    <source>
        <strain evidence="3 4">DSM 16005</strain>
    </source>
</reference>
<name>A0ABS4Z1K6_9MICC</name>
<dbReference type="PANTHER" id="PTHR46553:SF3">
    <property type="entry name" value="ADENINE NUCLEOTIDE ALPHA HYDROLASES-LIKE SUPERFAMILY PROTEIN"/>
    <property type="match status" value="1"/>
</dbReference>
<comment type="similarity">
    <text evidence="1">Belongs to the universal stress protein A family.</text>
</comment>
<keyword evidence="4" id="KW-1185">Reference proteome</keyword>
<feature type="domain" description="UspA" evidence="2">
    <location>
        <begin position="8"/>
        <end position="141"/>
    </location>
</feature>
<dbReference type="PANTHER" id="PTHR46553">
    <property type="entry name" value="ADENINE NUCLEOTIDE ALPHA HYDROLASES-LIKE SUPERFAMILY PROTEIN"/>
    <property type="match status" value="1"/>
</dbReference>
<dbReference type="RefSeq" id="WP_342591297.1">
    <property type="nucleotide sequence ID" value="NZ_JAGIOI010000001.1"/>
</dbReference>
<evidence type="ECO:0000256" key="1">
    <source>
        <dbReference type="ARBA" id="ARBA00008791"/>
    </source>
</evidence>
<dbReference type="InterPro" id="IPR006015">
    <property type="entry name" value="Universal_stress_UspA"/>
</dbReference>
<dbReference type="SUPFAM" id="SSF52402">
    <property type="entry name" value="Adenine nucleotide alpha hydrolases-like"/>
    <property type="match status" value="1"/>
</dbReference>
<dbReference type="Pfam" id="PF00582">
    <property type="entry name" value="Usp"/>
    <property type="match status" value="1"/>
</dbReference>
<organism evidence="3 4">
    <name type="scientific">Arthrobacter stackebrandtii</name>
    <dbReference type="NCBI Taxonomy" id="272161"/>
    <lineage>
        <taxon>Bacteria</taxon>
        <taxon>Bacillati</taxon>
        <taxon>Actinomycetota</taxon>
        <taxon>Actinomycetes</taxon>
        <taxon>Micrococcales</taxon>
        <taxon>Micrococcaceae</taxon>
        <taxon>Arthrobacter</taxon>
    </lineage>
</organism>
<evidence type="ECO:0000313" key="4">
    <source>
        <dbReference type="Proteomes" id="UP000711614"/>
    </source>
</evidence>
<evidence type="ECO:0000313" key="3">
    <source>
        <dbReference type="EMBL" id="MBP2414824.1"/>
    </source>
</evidence>
<dbReference type="InterPro" id="IPR014729">
    <property type="entry name" value="Rossmann-like_a/b/a_fold"/>
</dbReference>
<comment type="caution">
    <text evidence="3">The sequence shown here is derived from an EMBL/GenBank/DDBJ whole genome shotgun (WGS) entry which is preliminary data.</text>
</comment>
<protein>
    <submittedName>
        <fullName evidence="3">Nucleotide-binding universal stress UspA family protein</fullName>
    </submittedName>
</protein>
<accession>A0ABS4Z1K6</accession>
<proteinExistence type="inferred from homology"/>
<dbReference type="EMBL" id="JAGIOI010000001">
    <property type="protein sequence ID" value="MBP2414824.1"/>
    <property type="molecule type" value="Genomic_DNA"/>
</dbReference>
<sequence length="154" mass="16000">MSTNQEMGKIVVGVDGSAGSIAALKEAARMANATGSWLEVVACWNVPTSLAVPYALGTVEFEEGARQLLQATVTDTFGQPLPANMSTTLVHGQPRQKLIEMSDGSDMLVVGRRGYGGFAGLLLGSVSQACVAHAHCPVLVVNTGEEADRPGKDS</sequence>
<dbReference type="CDD" id="cd00293">
    <property type="entry name" value="USP-like"/>
    <property type="match status" value="1"/>
</dbReference>
<dbReference type="Gene3D" id="3.40.50.620">
    <property type="entry name" value="HUPs"/>
    <property type="match status" value="1"/>
</dbReference>
<evidence type="ECO:0000259" key="2">
    <source>
        <dbReference type="Pfam" id="PF00582"/>
    </source>
</evidence>
<dbReference type="PRINTS" id="PR01438">
    <property type="entry name" value="UNVRSLSTRESS"/>
</dbReference>
<gene>
    <name evidence="3" type="ORF">JOF48_003623</name>
</gene>
<dbReference type="Proteomes" id="UP000711614">
    <property type="component" value="Unassembled WGS sequence"/>
</dbReference>